<organism evidence="2">
    <name type="scientific">Ixodes ricinus</name>
    <name type="common">Common tick</name>
    <name type="synonym">Acarus ricinus</name>
    <dbReference type="NCBI Taxonomy" id="34613"/>
    <lineage>
        <taxon>Eukaryota</taxon>
        <taxon>Metazoa</taxon>
        <taxon>Ecdysozoa</taxon>
        <taxon>Arthropoda</taxon>
        <taxon>Chelicerata</taxon>
        <taxon>Arachnida</taxon>
        <taxon>Acari</taxon>
        <taxon>Parasitiformes</taxon>
        <taxon>Ixodida</taxon>
        <taxon>Ixodoidea</taxon>
        <taxon>Ixodidae</taxon>
        <taxon>Ixodinae</taxon>
        <taxon>Ixodes</taxon>
    </lineage>
</organism>
<reference evidence="2" key="1">
    <citation type="submission" date="2019-12" db="EMBL/GenBank/DDBJ databases">
        <title>An insight into the sialome of adult female Ixodes ricinus ticks feeding for 6 days.</title>
        <authorList>
            <person name="Perner J."/>
            <person name="Ribeiro J.M.C."/>
        </authorList>
    </citation>
    <scope>NUCLEOTIDE SEQUENCE</scope>
    <source>
        <strain evidence="2">Semi-engorged</strain>
        <tissue evidence="2">Salivary glands</tissue>
    </source>
</reference>
<keyword evidence="1" id="KW-0472">Membrane</keyword>
<proteinExistence type="predicted"/>
<name>A0A6B0UBI7_IXORI</name>
<accession>A0A6B0UBI7</accession>
<evidence type="ECO:0000256" key="1">
    <source>
        <dbReference type="SAM" id="Phobius"/>
    </source>
</evidence>
<keyword evidence="1" id="KW-1133">Transmembrane helix</keyword>
<feature type="transmembrane region" description="Helical" evidence="1">
    <location>
        <begin position="16"/>
        <end position="34"/>
    </location>
</feature>
<protein>
    <submittedName>
        <fullName evidence="2">Putative secreted protein</fullName>
    </submittedName>
</protein>
<sequence>MASLGSWFCSRLKAKGLYLTCSLFLLSCATYGYYSSRTSHMHTAGAEKLTGFHDTIDYSRTLLICCPIIYTVPDVMFDNATSVELPYGRAH</sequence>
<dbReference type="AlphaFoldDB" id="A0A6B0UBI7"/>
<dbReference type="EMBL" id="GIFC01004434">
    <property type="protein sequence ID" value="MXU86517.1"/>
    <property type="molecule type" value="Transcribed_RNA"/>
</dbReference>
<keyword evidence="1" id="KW-0812">Transmembrane</keyword>
<evidence type="ECO:0000313" key="2">
    <source>
        <dbReference type="EMBL" id="MXU86517.1"/>
    </source>
</evidence>